<comment type="similarity">
    <text evidence="1">Belongs to the RelA/SpoT family.</text>
</comment>
<dbReference type="PANTHER" id="PTHR21262">
    <property type="entry name" value="GUANOSINE-3',5'-BIS DIPHOSPHATE 3'-PYROPHOSPHOHYDROLASE"/>
    <property type="match status" value="1"/>
</dbReference>
<dbReference type="AlphaFoldDB" id="X0W259"/>
<reference evidence="3" key="1">
    <citation type="journal article" date="2014" name="Front. Microbiol.">
        <title>High frequency of phylogenetically diverse reductive dehalogenase-homologous genes in deep subseafloor sedimentary metagenomes.</title>
        <authorList>
            <person name="Kawai M."/>
            <person name="Futagami T."/>
            <person name="Toyoda A."/>
            <person name="Takaki Y."/>
            <person name="Nishi S."/>
            <person name="Hori S."/>
            <person name="Arai W."/>
            <person name="Tsubouchi T."/>
            <person name="Morono Y."/>
            <person name="Uchiyama I."/>
            <person name="Ito T."/>
            <person name="Fujiyama A."/>
            <person name="Inagaki F."/>
            <person name="Takami H."/>
        </authorList>
    </citation>
    <scope>NUCLEOTIDE SEQUENCE</scope>
    <source>
        <strain evidence="3">Expedition CK06-06</strain>
    </source>
</reference>
<dbReference type="SUPFAM" id="SSF109604">
    <property type="entry name" value="HD-domain/PDEase-like"/>
    <property type="match status" value="1"/>
</dbReference>
<dbReference type="Gene3D" id="1.10.3210.10">
    <property type="entry name" value="Hypothetical protein af1432"/>
    <property type="match status" value="1"/>
</dbReference>
<evidence type="ECO:0000313" key="3">
    <source>
        <dbReference type="EMBL" id="GAG24625.1"/>
    </source>
</evidence>
<dbReference type="PANTHER" id="PTHR21262:SF36">
    <property type="entry name" value="BIFUNCTIONAL (P)PPGPP SYNTHASE_HYDROLASE SPOT"/>
    <property type="match status" value="1"/>
</dbReference>
<dbReference type="Pfam" id="PF13328">
    <property type="entry name" value="HD_4"/>
    <property type="match status" value="1"/>
</dbReference>
<dbReference type="PROSITE" id="PS51831">
    <property type="entry name" value="HD"/>
    <property type="match status" value="1"/>
</dbReference>
<organism evidence="3">
    <name type="scientific">marine sediment metagenome</name>
    <dbReference type="NCBI Taxonomy" id="412755"/>
    <lineage>
        <taxon>unclassified sequences</taxon>
        <taxon>metagenomes</taxon>
        <taxon>ecological metagenomes</taxon>
    </lineage>
</organism>
<dbReference type="SMART" id="SM00471">
    <property type="entry name" value="HDc"/>
    <property type="match status" value="1"/>
</dbReference>
<dbReference type="GO" id="GO:0008893">
    <property type="term" value="F:guanosine-3',5'-bis(diphosphate) 3'-diphosphatase activity"/>
    <property type="evidence" value="ECO:0007669"/>
    <property type="project" value="TreeGrafter"/>
</dbReference>
<dbReference type="CDD" id="cd00077">
    <property type="entry name" value="HDc"/>
    <property type="match status" value="1"/>
</dbReference>
<feature type="domain" description="HD" evidence="2">
    <location>
        <begin position="44"/>
        <end position="143"/>
    </location>
</feature>
<accession>X0W259</accession>
<dbReference type="GO" id="GO:0005886">
    <property type="term" value="C:plasma membrane"/>
    <property type="evidence" value="ECO:0007669"/>
    <property type="project" value="TreeGrafter"/>
</dbReference>
<proteinExistence type="inferred from homology"/>
<dbReference type="InterPro" id="IPR003607">
    <property type="entry name" value="HD/PDEase_dom"/>
</dbReference>
<sequence>MRSFKKLHKKLSYLNKKQIGKIHKAFLFAAQAHASQVRISGESYITHPLAVATILADMHMDTETIIAALLHDVIEDTPHEKKVILQKFGKTVAALVDAVTKLTKIHFSTAAEAQAESFRKMIMAMAQDIRVILIKLADRTHNILTIESLPSYKRHRIAKETLDIYAPIANRLGMHDMYIELSNLAFATLYPIRYQVISNTLKRARGNRKG</sequence>
<name>X0W259_9ZZZZ</name>
<evidence type="ECO:0000259" key="2">
    <source>
        <dbReference type="PROSITE" id="PS51831"/>
    </source>
</evidence>
<gene>
    <name evidence="3" type="ORF">S01H1_53500</name>
</gene>
<comment type="caution">
    <text evidence="3">The sequence shown here is derived from an EMBL/GenBank/DDBJ whole genome shotgun (WGS) entry which is preliminary data.</text>
</comment>
<dbReference type="GO" id="GO:0008728">
    <property type="term" value="F:GTP diphosphokinase activity"/>
    <property type="evidence" value="ECO:0007669"/>
    <property type="project" value="TreeGrafter"/>
</dbReference>
<protein>
    <recommendedName>
        <fullName evidence="2">HD domain-containing protein</fullName>
    </recommendedName>
</protein>
<dbReference type="GO" id="GO:0042594">
    <property type="term" value="P:response to starvation"/>
    <property type="evidence" value="ECO:0007669"/>
    <property type="project" value="TreeGrafter"/>
</dbReference>
<dbReference type="InterPro" id="IPR006674">
    <property type="entry name" value="HD_domain"/>
</dbReference>
<dbReference type="FunFam" id="1.10.3210.10:FF:000001">
    <property type="entry name" value="GTP pyrophosphokinase RelA"/>
    <property type="match status" value="1"/>
</dbReference>
<evidence type="ECO:0000256" key="1">
    <source>
        <dbReference type="ARBA" id="ARBA00007476"/>
    </source>
</evidence>
<dbReference type="GO" id="GO:0015969">
    <property type="term" value="P:guanosine tetraphosphate metabolic process"/>
    <property type="evidence" value="ECO:0007669"/>
    <property type="project" value="TreeGrafter"/>
</dbReference>
<dbReference type="EMBL" id="BARS01034646">
    <property type="protein sequence ID" value="GAG24625.1"/>
    <property type="molecule type" value="Genomic_DNA"/>
</dbReference>